<accession>A0A9Q8Y7G1</accession>
<feature type="coiled-coil region" evidence="1">
    <location>
        <begin position="37"/>
        <end position="64"/>
    </location>
</feature>
<evidence type="ECO:0000313" key="3">
    <source>
        <dbReference type="Proteomes" id="UP001055460"/>
    </source>
</evidence>
<proteinExistence type="predicted"/>
<evidence type="ECO:0000256" key="1">
    <source>
        <dbReference type="SAM" id="Coils"/>
    </source>
</evidence>
<keyword evidence="1" id="KW-0175">Coiled coil</keyword>
<name>A0A9Q8Y7G1_ENSAD</name>
<sequence>MKMPTAHIWKTATEAGRERTHLSDRNLHIGKTMRDLYTDGEEQSAKLQSLLEELRRREAKAKKK</sequence>
<dbReference type="EMBL" id="CP098807">
    <property type="protein sequence ID" value="USJ23762.1"/>
    <property type="molecule type" value="Genomic_DNA"/>
</dbReference>
<dbReference type="RefSeq" id="WP_060584342.1">
    <property type="nucleotide sequence ID" value="NZ_CAXURO020000001.1"/>
</dbReference>
<organism evidence="2 3">
    <name type="scientific">Ensifer adhaerens</name>
    <name type="common">Sinorhizobium morelense</name>
    <dbReference type="NCBI Taxonomy" id="106592"/>
    <lineage>
        <taxon>Bacteria</taxon>
        <taxon>Pseudomonadati</taxon>
        <taxon>Pseudomonadota</taxon>
        <taxon>Alphaproteobacteria</taxon>
        <taxon>Hyphomicrobiales</taxon>
        <taxon>Rhizobiaceae</taxon>
        <taxon>Sinorhizobium/Ensifer group</taxon>
        <taxon>Ensifer</taxon>
    </lineage>
</organism>
<dbReference type="Proteomes" id="UP001055460">
    <property type="component" value="Chromosome"/>
</dbReference>
<gene>
    <name evidence="2" type="ORF">NE863_01850</name>
</gene>
<dbReference type="AlphaFoldDB" id="A0A9Q8Y7G1"/>
<evidence type="ECO:0000313" key="2">
    <source>
        <dbReference type="EMBL" id="USJ23762.1"/>
    </source>
</evidence>
<protein>
    <submittedName>
        <fullName evidence="2">Uncharacterized protein</fullName>
    </submittedName>
</protein>
<reference evidence="2" key="1">
    <citation type="submission" date="2022-06" db="EMBL/GenBank/DDBJ databases">
        <title>Physiological and biochemical characterization and genomic elucidation of a strain of the genus Ensifer adhaerens M8 that combines arsenic oxidation and chromium reduction.</title>
        <authorList>
            <person name="Li X."/>
            <person name="Yu c."/>
        </authorList>
    </citation>
    <scope>NUCLEOTIDE SEQUENCE</scope>
    <source>
        <strain evidence="2">M8</strain>
    </source>
</reference>
<dbReference type="OrthoDB" id="8396945at2"/>